<dbReference type="InterPro" id="IPR051052">
    <property type="entry name" value="Diverse_substrate_MTase"/>
</dbReference>
<dbReference type="PANTHER" id="PTHR44942">
    <property type="entry name" value="METHYLTRANSF_11 DOMAIN-CONTAINING PROTEIN"/>
    <property type="match status" value="1"/>
</dbReference>
<dbReference type="EMBL" id="JBHUME010000015">
    <property type="protein sequence ID" value="MFD2614982.1"/>
    <property type="molecule type" value="Genomic_DNA"/>
</dbReference>
<gene>
    <name evidence="4" type="ORF">ACFSUF_21430</name>
</gene>
<accession>A0ABW5PLN6</accession>
<reference evidence="5" key="1">
    <citation type="journal article" date="2019" name="Int. J. Syst. Evol. Microbiol.">
        <title>The Global Catalogue of Microorganisms (GCM) 10K type strain sequencing project: providing services to taxonomists for standard genome sequencing and annotation.</title>
        <authorList>
            <consortium name="The Broad Institute Genomics Platform"/>
            <consortium name="The Broad Institute Genome Sequencing Center for Infectious Disease"/>
            <person name="Wu L."/>
            <person name="Ma J."/>
        </authorList>
    </citation>
    <scope>NUCLEOTIDE SEQUENCE [LARGE SCALE GENOMIC DNA]</scope>
    <source>
        <strain evidence="5">KCTC 3950</strain>
    </source>
</reference>
<evidence type="ECO:0000259" key="3">
    <source>
        <dbReference type="Pfam" id="PF13649"/>
    </source>
</evidence>
<dbReference type="Gene3D" id="3.40.50.150">
    <property type="entry name" value="Vaccinia Virus protein VP39"/>
    <property type="match status" value="1"/>
</dbReference>
<evidence type="ECO:0000256" key="1">
    <source>
        <dbReference type="ARBA" id="ARBA00022603"/>
    </source>
</evidence>
<dbReference type="InterPro" id="IPR041698">
    <property type="entry name" value="Methyltransf_25"/>
</dbReference>
<keyword evidence="1 4" id="KW-0489">Methyltransferase</keyword>
<proteinExistence type="predicted"/>
<dbReference type="Pfam" id="PF13649">
    <property type="entry name" value="Methyltransf_25"/>
    <property type="match status" value="1"/>
</dbReference>
<evidence type="ECO:0000313" key="5">
    <source>
        <dbReference type="Proteomes" id="UP001597541"/>
    </source>
</evidence>
<dbReference type="Proteomes" id="UP001597541">
    <property type="component" value="Unassembled WGS sequence"/>
</dbReference>
<evidence type="ECO:0000313" key="4">
    <source>
        <dbReference type="EMBL" id="MFD2614982.1"/>
    </source>
</evidence>
<dbReference type="GO" id="GO:0008168">
    <property type="term" value="F:methyltransferase activity"/>
    <property type="evidence" value="ECO:0007669"/>
    <property type="project" value="UniProtKB-KW"/>
</dbReference>
<organism evidence="4 5">
    <name type="scientific">Paenibacillus gansuensis</name>
    <dbReference type="NCBI Taxonomy" id="306542"/>
    <lineage>
        <taxon>Bacteria</taxon>
        <taxon>Bacillati</taxon>
        <taxon>Bacillota</taxon>
        <taxon>Bacilli</taxon>
        <taxon>Bacillales</taxon>
        <taxon>Paenibacillaceae</taxon>
        <taxon>Paenibacillus</taxon>
    </lineage>
</organism>
<evidence type="ECO:0000256" key="2">
    <source>
        <dbReference type="ARBA" id="ARBA00022679"/>
    </source>
</evidence>
<dbReference type="InterPro" id="IPR029063">
    <property type="entry name" value="SAM-dependent_MTases_sf"/>
</dbReference>
<dbReference type="GO" id="GO:0032259">
    <property type="term" value="P:methylation"/>
    <property type="evidence" value="ECO:0007669"/>
    <property type="project" value="UniProtKB-KW"/>
</dbReference>
<keyword evidence="2" id="KW-0808">Transferase</keyword>
<dbReference type="SUPFAM" id="SSF53335">
    <property type="entry name" value="S-adenosyl-L-methionine-dependent methyltransferases"/>
    <property type="match status" value="1"/>
</dbReference>
<comment type="caution">
    <text evidence="4">The sequence shown here is derived from an EMBL/GenBank/DDBJ whole genome shotgun (WGS) entry which is preliminary data.</text>
</comment>
<keyword evidence="5" id="KW-1185">Reference proteome</keyword>
<dbReference type="RefSeq" id="WP_377606419.1">
    <property type="nucleotide sequence ID" value="NZ_JBHUME010000015.1"/>
</dbReference>
<sequence length="259" mass="29773">MELRDTFNQVAKEYDKFRPKYPSQLFTDILEYACIKQNDDILEIGCGTGQATQGFIELGYRNLTCIELGQNLAEFTREKFKDETSLRVIHSSFETWQNDKSHFKLAISGTAFHFIQPQEVGYRKVFDLLSSQGSIAFFWTIHVPSSDATFNLIRECYRVYAPQLDDSKNMTMAQVIDERSALTLQDGLFKDLEVKQYSWNDAYTSDEYISLLNTNSRHRVLPEDVRSDLFSGIKKIIDQNGGTVIKPQAVALFLARKND</sequence>
<feature type="domain" description="Methyltransferase" evidence="3">
    <location>
        <begin position="41"/>
        <end position="133"/>
    </location>
</feature>
<dbReference type="CDD" id="cd02440">
    <property type="entry name" value="AdoMet_MTases"/>
    <property type="match status" value="1"/>
</dbReference>
<protein>
    <submittedName>
        <fullName evidence="4">Class I SAM-dependent DNA methyltransferase</fullName>
    </submittedName>
</protein>
<dbReference type="PANTHER" id="PTHR44942:SF4">
    <property type="entry name" value="METHYLTRANSFERASE TYPE 11 DOMAIN-CONTAINING PROTEIN"/>
    <property type="match status" value="1"/>
</dbReference>
<name>A0ABW5PLN6_9BACL</name>